<organism evidence="1 2">
    <name type="scientific">Paenibacillus lautus</name>
    <name type="common">Bacillus lautus</name>
    <dbReference type="NCBI Taxonomy" id="1401"/>
    <lineage>
        <taxon>Bacteria</taxon>
        <taxon>Bacillati</taxon>
        <taxon>Bacillota</taxon>
        <taxon>Bacilli</taxon>
        <taxon>Bacillales</taxon>
        <taxon>Paenibacillaceae</taxon>
        <taxon>Paenibacillus</taxon>
    </lineage>
</organism>
<keyword evidence="2" id="KW-1185">Reference proteome</keyword>
<sequence>MNEVAEKNILAYFKSPEEAQHAARKLQSLRVADMSIDRFSADPGGELNNPMNPLTGNIASLTTLTLNADISGPGAGILGAADPSASGMSTGGEDGTEGRDILLTVVLDESVFPQAMRLIEESGGMI</sequence>
<dbReference type="EMBL" id="CP032412">
    <property type="protein sequence ID" value="AYB47893.1"/>
    <property type="molecule type" value="Genomic_DNA"/>
</dbReference>
<proteinExistence type="predicted"/>
<evidence type="ECO:0000313" key="2">
    <source>
        <dbReference type="Proteomes" id="UP000266552"/>
    </source>
</evidence>
<gene>
    <name evidence="1" type="ORF">D5F53_20945</name>
</gene>
<protein>
    <submittedName>
        <fullName evidence="1">Uncharacterized protein</fullName>
    </submittedName>
</protein>
<evidence type="ECO:0000313" key="1">
    <source>
        <dbReference type="EMBL" id="AYB47893.1"/>
    </source>
</evidence>
<reference evidence="1 2" key="1">
    <citation type="submission" date="2018-09" db="EMBL/GenBank/DDBJ databases">
        <title>Genome Sequence of Paenibacillus lautus Strain E7593-69, Azo Dye-Degrading Bacteria, Isolated from Commercial Tattoo Inks.</title>
        <authorList>
            <person name="Nho S.W."/>
            <person name="Kim S.-J."/>
            <person name="Kweon O."/>
            <person name="Cerniglia C.E."/>
        </authorList>
    </citation>
    <scope>NUCLEOTIDE SEQUENCE [LARGE SCALE GENOMIC DNA]</scope>
    <source>
        <strain evidence="1 2">E7593-69</strain>
    </source>
</reference>
<name>A0A385TWL9_PAELA</name>
<accession>A0A385TWL9</accession>
<dbReference type="Proteomes" id="UP000266552">
    <property type="component" value="Chromosome"/>
</dbReference>
<dbReference type="AlphaFoldDB" id="A0A385TWL9"/>
<dbReference type="KEGG" id="plw:D5F53_20945"/>